<accession>A0A0R1LP46</accession>
<dbReference type="Gene3D" id="3.10.450.50">
    <property type="match status" value="1"/>
</dbReference>
<evidence type="ECO:0000313" key="2">
    <source>
        <dbReference type="Proteomes" id="UP000051160"/>
    </source>
</evidence>
<proteinExistence type="predicted"/>
<protein>
    <recommendedName>
        <fullName evidence="3">SnoaL-like polyketide cyclase</fullName>
    </recommendedName>
</protein>
<dbReference type="AlphaFoldDB" id="A0A0R1LP46"/>
<dbReference type="Pfam" id="PF07366">
    <property type="entry name" value="SnoaL"/>
    <property type="match status" value="1"/>
</dbReference>
<reference evidence="1 2" key="1">
    <citation type="journal article" date="2015" name="Genome Announc.">
        <title>Expanding the biotechnology potential of lactobacilli through comparative genomics of 213 strains and associated genera.</title>
        <authorList>
            <person name="Sun Z."/>
            <person name="Harris H.M."/>
            <person name="McCann A."/>
            <person name="Guo C."/>
            <person name="Argimon S."/>
            <person name="Zhang W."/>
            <person name="Yang X."/>
            <person name="Jeffery I.B."/>
            <person name="Cooney J.C."/>
            <person name="Kagawa T.F."/>
            <person name="Liu W."/>
            <person name="Song Y."/>
            <person name="Salvetti E."/>
            <person name="Wrobel A."/>
            <person name="Rasinkangas P."/>
            <person name="Parkhill J."/>
            <person name="Rea M.C."/>
            <person name="O'Sullivan O."/>
            <person name="Ritari J."/>
            <person name="Douillard F.P."/>
            <person name="Paul Ross R."/>
            <person name="Yang R."/>
            <person name="Briner A.E."/>
            <person name="Felis G.E."/>
            <person name="de Vos W.M."/>
            <person name="Barrangou R."/>
            <person name="Klaenhammer T.R."/>
            <person name="Caufield P.W."/>
            <person name="Cui Y."/>
            <person name="Zhang H."/>
            <person name="O'Toole P.W."/>
        </authorList>
    </citation>
    <scope>NUCLEOTIDE SEQUENCE [LARGE SCALE GENOMIC DNA]</scope>
    <source>
        <strain evidence="1 2">DSM 19909</strain>
    </source>
</reference>
<gene>
    <name evidence="1" type="ORF">FD04_GL001696</name>
</gene>
<dbReference type="InterPro" id="IPR032710">
    <property type="entry name" value="NTF2-like_dom_sf"/>
</dbReference>
<comment type="caution">
    <text evidence="1">The sequence shown here is derived from an EMBL/GenBank/DDBJ whole genome shotgun (WGS) entry which is preliminary data.</text>
</comment>
<dbReference type="EMBL" id="AZEE01000029">
    <property type="protein sequence ID" value="KRK97660.1"/>
    <property type="molecule type" value="Genomic_DNA"/>
</dbReference>
<dbReference type="GO" id="GO:0030638">
    <property type="term" value="P:polyketide metabolic process"/>
    <property type="evidence" value="ECO:0007669"/>
    <property type="project" value="InterPro"/>
</dbReference>
<dbReference type="Proteomes" id="UP000051160">
    <property type="component" value="Unassembled WGS sequence"/>
</dbReference>
<evidence type="ECO:0008006" key="3">
    <source>
        <dbReference type="Google" id="ProtNLM"/>
    </source>
</evidence>
<dbReference type="InterPro" id="IPR009959">
    <property type="entry name" value="Cyclase_SnoaL-like"/>
</dbReference>
<sequence>MEVILMTNTQLHKDIVTKLIVEALPTNDVTYVESVVTPDTITRRAGFASLLQATDNIEPLPSNFMDWVHHGWDSLHAALSEQKVTMREVVADGNQVIAHYTYTAKHAGTFASAPATGKTIHWDEIGIFKFNENDKLVDMWYMIDELRVAEELGHQLN</sequence>
<organism evidence="1 2">
    <name type="scientific">Secundilactobacillus odoratitofui DSM 19909 = JCM 15043</name>
    <dbReference type="NCBI Taxonomy" id="1423776"/>
    <lineage>
        <taxon>Bacteria</taxon>
        <taxon>Bacillati</taxon>
        <taxon>Bacillota</taxon>
        <taxon>Bacilli</taxon>
        <taxon>Lactobacillales</taxon>
        <taxon>Lactobacillaceae</taxon>
        <taxon>Secundilactobacillus</taxon>
    </lineage>
</organism>
<dbReference type="SUPFAM" id="SSF54427">
    <property type="entry name" value="NTF2-like"/>
    <property type="match status" value="1"/>
</dbReference>
<dbReference type="STRING" id="1423776.FD04_GL001696"/>
<keyword evidence="2" id="KW-1185">Reference proteome</keyword>
<name>A0A0R1LP46_9LACO</name>
<evidence type="ECO:0000313" key="1">
    <source>
        <dbReference type="EMBL" id="KRK97660.1"/>
    </source>
</evidence>
<dbReference type="PATRIC" id="fig|1423776.4.peg.1717"/>